<gene>
    <name evidence="3" type="ORF">CCE28_18595</name>
</gene>
<reference evidence="3 4" key="1">
    <citation type="submission" date="2017-06" db="EMBL/GenBank/DDBJ databases">
        <title>Draft genome sequence of anaerobic fermentative bacterium Anaeromicrobium sediminis DY2726D isolated from West Pacific Ocean sediments.</title>
        <authorList>
            <person name="Zeng X."/>
        </authorList>
    </citation>
    <scope>NUCLEOTIDE SEQUENCE [LARGE SCALE GENOMIC DNA]</scope>
    <source>
        <strain evidence="3 4">DY2726D</strain>
    </source>
</reference>
<evidence type="ECO:0000313" key="3">
    <source>
        <dbReference type="EMBL" id="PAB57515.1"/>
    </source>
</evidence>
<feature type="transmembrane region" description="Helical" evidence="1">
    <location>
        <begin position="120"/>
        <end position="141"/>
    </location>
</feature>
<feature type="transmembrane region" description="Helical" evidence="1">
    <location>
        <begin position="60"/>
        <end position="82"/>
    </location>
</feature>
<evidence type="ECO:0000313" key="4">
    <source>
        <dbReference type="Proteomes" id="UP000216024"/>
    </source>
</evidence>
<protein>
    <submittedName>
        <fullName evidence="3">Nucleoside recognition protein</fullName>
    </submittedName>
</protein>
<keyword evidence="1" id="KW-0812">Transmembrane</keyword>
<feature type="transmembrane region" description="Helical" evidence="1">
    <location>
        <begin position="23"/>
        <end position="48"/>
    </location>
</feature>
<dbReference type="OrthoDB" id="9779080at2"/>
<feature type="domain" description="Nucleoside transporter/FeoB GTPase Gate" evidence="2">
    <location>
        <begin position="18"/>
        <end position="102"/>
    </location>
</feature>
<dbReference type="Pfam" id="PF07670">
    <property type="entry name" value="Gate"/>
    <property type="match status" value="1"/>
</dbReference>
<dbReference type="Proteomes" id="UP000216024">
    <property type="component" value="Unassembled WGS sequence"/>
</dbReference>
<comment type="caution">
    <text evidence="3">The sequence shown here is derived from an EMBL/GenBank/DDBJ whole genome shotgun (WGS) entry which is preliminary data.</text>
</comment>
<name>A0A267MF58_9FIRM</name>
<dbReference type="EMBL" id="NIBG01000025">
    <property type="protein sequence ID" value="PAB57515.1"/>
    <property type="molecule type" value="Genomic_DNA"/>
</dbReference>
<evidence type="ECO:0000259" key="2">
    <source>
        <dbReference type="Pfam" id="PF07670"/>
    </source>
</evidence>
<proteinExistence type="predicted"/>
<keyword evidence="4" id="KW-1185">Reference proteome</keyword>
<sequence>MFFTSVGEGVKKGLQTTWTLAKIVIPVYIIVTVLKYTPVLNFVANIFRPFMKIFNLPGEAVLPLVFGNLVNLYAGTAAMGAIDLTPMQITTIAVMLSFSHSMLVETAVTTKLNAKVSHVVGIRVGLAIVFGIIVGQLGGALC</sequence>
<accession>A0A267MF58</accession>
<dbReference type="InterPro" id="IPR011642">
    <property type="entry name" value="Gate_dom"/>
</dbReference>
<dbReference type="RefSeq" id="WP_095135236.1">
    <property type="nucleotide sequence ID" value="NZ_NIBG01000025.1"/>
</dbReference>
<keyword evidence="1" id="KW-1133">Transmembrane helix</keyword>
<dbReference type="AlphaFoldDB" id="A0A267MF58"/>
<organism evidence="3 4">
    <name type="scientific">Anaeromicrobium sediminis</name>
    <dbReference type="NCBI Taxonomy" id="1478221"/>
    <lineage>
        <taxon>Bacteria</taxon>
        <taxon>Bacillati</taxon>
        <taxon>Bacillota</taxon>
        <taxon>Clostridia</taxon>
        <taxon>Peptostreptococcales</taxon>
        <taxon>Thermotaleaceae</taxon>
        <taxon>Anaeromicrobium</taxon>
    </lineage>
</organism>
<keyword evidence="1" id="KW-0472">Membrane</keyword>
<evidence type="ECO:0000256" key="1">
    <source>
        <dbReference type="SAM" id="Phobius"/>
    </source>
</evidence>